<protein>
    <recommendedName>
        <fullName evidence="3">Mce-associated membrane protein</fullName>
    </recommendedName>
</protein>
<reference evidence="1 2" key="1">
    <citation type="submission" date="2020-08" db="EMBL/GenBank/DDBJ databases">
        <authorList>
            <person name="Mo P."/>
        </authorList>
    </citation>
    <scope>NUCLEOTIDE SEQUENCE [LARGE SCALE GENOMIC DNA]</scope>
    <source>
        <strain evidence="1 2">CGMCC 4.1532</strain>
    </source>
</reference>
<dbReference type="RefSeq" id="WP_185720229.1">
    <property type="nucleotide sequence ID" value="NZ_BAAAWI010000001.1"/>
</dbReference>
<accession>A0A7G7MKU0</accession>
<dbReference type="EMBL" id="CP060131">
    <property type="protein sequence ID" value="QNG53401.1"/>
    <property type="molecule type" value="Genomic_DNA"/>
</dbReference>
<dbReference type="AlphaFoldDB" id="A0A7G7MKU0"/>
<sequence length="196" mass="19672">MSRLRLPLLAATAAVLVTLGSLLLTGGGAVGPSGGDPVPGPVVDGEDRAALDAAPVLRGAEAPSPDPGVTLTDPEAVVRAYLQAAHGARPEDGGRTHLRAAPYAVPGTAAAAVGVLVVDPPPPGSERTATVRRLDLVAADRADRRRGYLAAVETRTAPGGGTAVLTSSVVVARQPDGRWLVAAETPENPDLPAGED</sequence>
<dbReference type="Proteomes" id="UP000515728">
    <property type="component" value="Chromosome"/>
</dbReference>
<keyword evidence="2" id="KW-1185">Reference proteome</keyword>
<evidence type="ECO:0000313" key="1">
    <source>
        <dbReference type="EMBL" id="QNG53401.1"/>
    </source>
</evidence>
<name>A0A7G7MKU0_9PSEU</name>
<evidence type="ECO:0000313" key="2">
    <source>
        <dbReference type="Proteomes" id="UP000515728"/>
    </source>
</evidence>
<proteinExistence type="predicted"/>
<organism evidence="1 2">
    <name type="scientific">Pseudonocardia petroleophila</name>
    <dbReference type="NCBI Taxonomy" id="37331"/>
    <lineage>
        <taxon>Bacteria</taxon>
        <taxon>Bacillati</taxon>
        <taxon>Actinomycetota</taxon>
        <taxon>Actinomycetes</taxon>
        <taxon>Pseudonocardiales</taxon>
        <taxon>Pseudonocardiaceae</taxon>
        <taxon>Pseudonocardia</taxon>
    </lineage>
</organism>
<dbReference type="KEGG" id="ppel:H6H00_05300"/>
<gene>
    <name evidence="1" type="ORF">H6H00_05300</name>
</gene>
<evidence type="ECO:0008006" key="3">
    <source>
        <dbReference type="Google" id="ProtNLM"/>
    </source>
</evidence>